<evidence type="ECO:0000313" key="4">
    <source>
        <dbReference type="EMBL" id="KAK0424694.1"/>
    </source>
</evidence>
<comment type="caution">
    <text evidence="4">The sequence shown here is derived from an EMBL/GenBank/DDBJ whole genome shotgun (WGS) entry which is preliminary data.</text>
</comment>
<dbReference type="InterPro" id="IPR008139">
    <property type="entry name" value="SaposinB_dom"/>
</dbReference>
<dbReference type="SMART" id="SM00741">
    <property type="entry name" value="SapB"/>
    <property type="match status" value="1"/>
</dbReference>
<accession>A0AA39IJV9</accession>
<evidence type="ECO:0000259" key="3">
    <source>
        <dbReference type="PROSITE" id="PS50015"/>
    </source>
</evidence>
<dbReference type="Proteomes" id="UP001175271">
    <property type="component" value="Unassembled WGS sequence"/>
</dbReference>
<sequence length="103" mass="11066">MLSKLSIIALLAVVFVAVSADDGPFCTACLQIIGAVRQHYKDDFSKVTVGELEGEMDNECDNYTEGFADLMCKKLISESKVQLLDALKAGKNATEVCKAGTIC</sequence>
<protein>
    <recommendedName>
        <fullName evidence="3">Saposin B-type domain-containing protein</fullName>
    </recommendedName>
</protein>
<dbReference type="SUPFAM" id="SSF47862">
    <property type="entry name" value="Saposin"/>
    <property type="match status" value="1"/>
</dbReference>
<proteinExistence type="predicted"/>
<evidence type="ECO:0000256" key="1">
    <source>
        <dbReference type="ARBA" id="ARBA00023157"/>
    </source>
</evidence>
<dbReference type="EMBL" id="JAUCMV010000001">
    <property type="protein sequence ID" value="KAK0424694.1"/>
    <property type="molecule type" value="Genomic_DNA"/>
</dbReference>
<organism evidence="4 5">
    <name type="scientific">Steinernema hermaphroditum</name>
    <dbReference type="NCBI Taxonomy" id="289476"/>
    <lineage>
        <taxon>Eukaryota</taxon>
        <taxon>Metazoa</taxon>
        <taxon>Ecdysozoa</taxon>
        <taxon>Nematoda</taxon>
        <taxon>Chromadorea</taxon>
        <taxon>Rhabditida</taxon>
        <taxon>Tylenchina</taxon>
        <taxon>Panagrolaimomorpha</taxon>
        <taxon>Strongyloidoidea</taxon>
        <taxon>Steinernematidae</taxon>
        <taxon>Steinernema</taxon>
    </lineage>
</organism>
<dbReference type="InterPro" id="IPR011001">
    <property type="entry name" value="Saposin-like"/>
</dbReference>
<keyword evidence="2" id="KW-0732">Signal</keyword>
<feature type="chain" id="PRO_5041384564" description="Saposin B-type domain-containing protein" evidence="2">
    <location>
        <begin position="21"/>
        <end position="103"/>
    </location>
</feature>
<evidence type="ECO:0000256" key="2">
    <source>
        <dbReference type="SAM" id="SignalP"/>
    </source>
</evidence>
<gene>
    <name evidence="4" type="ORF">QR680_008795</name>
</gene>
<feature type="domain" description="Saposin B-type" evidence="3">
    <location>
        <begin position="22"/>
        <end position="103"/>
    </location>
</feature>
<reference evidence="4" key="1">
    <citation type="submission" date="2023-06" db="EMBL/GenBank/DDBJ databases">
        <title>Genomic analysis of the entomopathogenic nematode Steinernema hermaphroditum.</title>
        <authorList>
            <person name="Schwarz E.M."/>
            <person name="Heppert J.K."/>
            <person name="Baniya A."/>
            <person name="Schwartz H.T."/>
            <person name="Tan C.-H."/>
            <person name="Antoshechkin I."/>
            <person name="Sternberg P.W."/>
            <person name="Goodrich-Blair H."/>
            <person name="Dillman A.R."/>
        </authorList>
    </citation>
    <scope>NUCLEOTIDE SEQUENCE</scope>
    <source>
        <strain evidence="4">PS9179</strain>
        <tissue evidence="4">Whole animal</tissue>
    </source>
</reference>
<dbReference type="Gene3D" id="1.10.225.10">
    <property type="entry name" value="Saposin-like"/>
    <property type="match status" value="1"/>
</dbReference>
<keyword evidence="5" id="KW-1185">Reference proteome</keyword>
<name>A0AA39IJV9_9BILA</name>
<dbReference type="AlphaFoldDB" id="A0AA39IJV9"/>
<dbReference type="PROSITE" id="PS50015">
    <property type="entry name" value="SAP_B"/>
    <property type="match status" value="1"/>
</dbReference>
<feature type="signal peptide" evidence="2">
    <location>
        <begin position="1"/>
        <end position="20"/>
    </location>
</feature>
<keyword evidence="1" id="KW-1015">Disulfide bond</keyword>
<evidence type="ECO:0000313" key="5">
    <source>
        <dbReference type="Proteomes" id="UP001175271"/>
    </source>
</evidence>